<dbReference type="PANTHER" id="PTHR14359:SF6">
    <property type="entry name" value="PHOSPHOPANTOTHENOYLCYSTEINE DECARBOXYLASE"/>
    <property type="match status" value="1"/>
</dbReference>
<reference evidence="2" key="1">
    <citation type="submission" date="2020-02" db="EMBL/GenBank/DDBJ databases">
        <authorList>
            <person name="Meier V. D."/>
        </authorList>
    </citation>
    <scope>NUCLEOTIDE SEQUENCE</scope>
    <source>
        <strain evidence="2">AVDCRST_MAG93</strain>
    </source>
</reference>
<dbReference type="GO" id="GO:0010181">
    <property type="term" value="F:FMN binding"/>
    <property type="evidence" value="ECO:0007669"/>
    <property type="project" value="TreeGrafter"/>
</dbReference>
<dbReference type="GO" id="GO:0015937">
    <property type="term" value="P:coenzyme A biosynthetic process"/>
    <property type="evidence" value="ECO:0007669"/>
    <property type="project" value="TreeGrafter"/>
</dbReference>
<evidence type="ECO:0000259" key="1">
    <source>
        <dbReference type="Pfam" id="PF02441"/>
    </source>
</evidence>
<protein>
    <submittedName>
        <fullName evidence="2">Phosphopantothenoylcysteine decarboxylase / Phosphopantothenoylcysteine synthetase</fullName>
        <ecNumber evidence="2">4.1.1.36</ecNumber>
        <ecNumber evidence="2">6.3.2.5</ecNumber>
    </submittedName>
</protein>
<dbReference type="PANTHER" id="PTHR14359">
    <property type="entry name" value="HOMO-OLIGOMERIC FLAVIN CONTAINING CYS DECARBOXYLASE FAMILY"/>
    <property type="match status" value="1"/>
</dbReference>
<sequence>MFGWSRVINLDILAGKRIVLGVTGSIACYKMVDVARHLTQTGALVDVIMTPEATHFVTPLLFESLTYRPVYTEMWSRLENAAAHITLGDEADIVLIA</sequence>
<dbReference type="EMBL" id="CADCTR010000072">
    <property type="protein sequence ID" value="CAA9215828.1"/>
    <property type="molecule type" value="Genomic_DNA"/>
</dbReference>
<feature type="domain" description="Flavoprotein" evidence="1">
    <location>
        <begin position="16"/>
        <end position="97"/>
    </location>
</feature>
<dbReference type="AlphaFoldDB" id="A0A6J4H7I2"/>
<dbReference type="InterPro" id="IPR036551">
    <property type="entry name" value="Flavin_trans-like"/>
</dbReference>
<dbReference type="PROSITE" id="PS51257">
    <property type="entry name" value="PROKAR_LIPOPROTEIN"/>
    <property type="match status" value="1"/>
</dbReference>
<dbReference type="GO" id="GO:0004633">
    <property type="term" value="F:phosphopantothenoylcysteine decarboxylase activity"/>
    <property type="evidence" value="ECO:0007669"/>
    <property type="project" value="UniProtKB-EC"/>
</dbReference>
<name>A0A6J4H7I2_9CHLR</name>
<dbReference type="SUPFAM" id="SSF52507">
    <property type="entry name" value="Homo-oligomeric flavin-containing Cys decarboxylases, HFCD"/>
    <property type="match status" value="1"/>
</dbReference>
<gene>
    <name evidence="2" type="ORF">AVDCRST_MAG93-226</name>
</gene>
<accession>A0A6J4H7I2</accession>
<dbReference type="EC" id="4.1.1.36" evidence="2"/>
<keyword evidence="2" id="KW-0436">Ligase</keyword>
<evidence type="ECO:0000313" key="2">
    <source>
        <dbReference type="EMBL" id="CAA9215828.1"/>
    </source>
</evidence>
<dbReference type="GO" id="GO:0004632">
    <property type="term" value="F:phosphopantothenate--cysteine ligase activity"/>
    <property type="evidence" value="ECO:0007669"/>
    <property type="project" value="UniProtKB-EC"/>
</dbReference>
<keyword evidence="2" id="KW-0456">Lyase</keyword>
<dbReference type="Pfam" id="PF02441">
    <property type="entry name" value="Flavoprotein"/>
    <property type="match status" value="1"/>
</dbReference>
<dbReference type="Gene3D" id="3.40.50.1950">
    <property type="entry name" value="Flavin prenyltransferase-like"/>
    <property type="match status" value="1"/>
</dbReference>
<feature type="non-terminal residue" evidence="2">
    <location>
        <position position="97"/>
    </location>
</feature>
<dbReference type="EC" id="6.3.2.5" evidence="2"/>
<organism evidence="2">
    <name type="scientific">uncultured Chloroflexia bacterium</name>
    <dbReference type="NCBI Taxonomy" id="1672391"/>
    <lineage>
        <taxon>Bacteria</taxon>
        <taxon>Bacillati</taxon>
        <taxon>Chloroflexota</taxon>
        <taxon>Chloroflexia</taxon>
        <taxon>environmental samples</taxon>
    </lineage>
</organism>
<proteinExistence type="predicted"/>
<dbReference type="InterPro" id="IPR003382">
    <property type="entry name" value="Flavoprotein"/>
</dbReference>
<dbReference type="GO" id="GO:0071513">
    <property type="term" value="C:phosphopantothenoylcysteine decarboxylase complex"/>
    <property type="evidence" value="ECO:0007669"/>
    <property type="project" value="TreeGrafter"/>
</dbReference>